<evidence type="ECO:0000313" key="3">
    <source>
        <dbReference type="Proteomes" id="UP000772812"/>
    </source>
</evidence>
<gene>
    <name evidence="2" type="ORF">GWK41_08625</name>
</gene>
<dbReference type="SUPFAM" id="SSF109604">
    <property type="entry name" value="HD-domain/PDEase-like"/>
    <property type="match status" value="1"/>
</dbReference>
<dbReference type="Proteomes" id="UP000772812">
    <property type="component" value="Unassembled WGS sequence"/>
</dbReference>
<name>A0ABS1GJM5_9AQUI</name>
<keyword evidence="3" id="KW-1185">Reference proteome</keyword>
<dbReference type="EMBL" id="JAACYA010000002">
    <property type="protein sequence ID" value="MBK3333133.1"/>
    <property type="molecule type" value="Genomic_DNA"/>
</dbReference>
<evidence type="ECO:0000313" key="2">
    <source>
        <dbReference type="EMBL" id="MBK3333133.1"/>
    </source>
</evidence>
<proteinExistence type="predicted"/>
<dbReference type="Gene3D" id="1.10.3210.10">
    <property type="entry name" value="Hypothetical protein af1432"/>
    <property type="match status" value="1"/>
</dbReference>
<dbReference type="PANTHER" id="PTHR33525:SF4">
    <property type="entry name" value="CYCLIC DI-GMP PHOSPHODIESTERASE CDGJ"/>
    <property type="match status" value="1"/>
</dbReference>
<dbReference type="PROSITE" id="PS51833">
    <property type="entry name" value="HDOD"/>
    <property type="match status" value="1"/>
</dbReference>
<evidence type="ECO:0000259" key="1">
    <source>
        <dbReference type="PROSITE" id="PS51833"/>
    </source>
</evidence>
<organism evidence="2 3">
    <name type="scientific">Persephonella atlantica</name>
    <dbReference type="NCBI Taxonomy" id="2699429"/>
    <lineage>
        <taxon>Bacteria</taxon>
        <taxon>Pseudomonadati</taxon>
        <taxon>Aquificota</taxon>
        <taxon>Aquificia</taxon>
        <taxon>Aquificales</taxon>
        <taxon>Hydrogenothermaceae</taxon>
        <taxon>Persephonella</taxon>
    </lineage>
</organism>
<accession>A0ABS1GJM5</accession>
<dbReference type="InterPro" id="IPR052340">
    <property type="entry name" value="RNase_Y/CdgJ"/>
</dbReference>
<dbReference type="InterPro" id="IPR013976">
    <property type="entry name" value="HDOD"/>
</dbReference>
<reference evidence="2 3" key="1">
    <citation type="journal article" date="2021" name="Syst. Appl. Microbiol.">
        <title>Persephonella atlantica sp. nov.: How to adapt to physico-chemical gradients in high temperature hydrothermal habitats.</title>
        <authorList>
            <person name="Francois D.X."/>
            <person name="Godfroy A."/>
            <person name="Mathien C."/>
            <person name="Aube J."/>
            <person name="Cathalot C."/>
            <person name="Lesongeur F."/>
            <person name="L'Haridon S."/>
            <person name="Philippon X."/>
            <person name="Roussel E.G."/>
        </authorList>
    </citation>
    <scope>NUCLEOTIDE SEQUENCE [LARGE SCALE GENOMIC DNA]</scope>
    <source>
        <strain evidence="2 3">MO1340</strain>
    </source>
</reference>
<feature type="domain" description="HDOD" evidence="1">
    <location>
        <begin position="182"/>
        <end position="370"/>
    </location>
</feature>
<sequence>MPLSGDFYLTKVPILDDHQRIFGYFLSIKNREDEPVSVNELADLLVNVNLEKIAGSYPVFLKVNNEVIKHDILDYIPAEKTVLLLSTDDLTDEDVQLIKELKNVGFRFAFEYGGDLGRISEIFDYIFTDVNQIDSDIYQHRDKVILTGIFSTEEFKQLLNEGFRYFKGDFIFKPSTIVEKKIDPSKLAVMELFTKVRENFNPPQIEEIIKRNPDLSISLLKYVNSAAFSFRSKITSIRHAISILGQRNLLQWLLLFLYRAGSDSSYAETLLEVSAERGKTLEILAQKLNLSDEEVEKSFLVGILSLVDKLIGISPEELIKELNLDEEIVKAIVEKEGILGKLLNIVEKTEEGKIADIADVISSLGLNLNDVMSAQLQAFAWFEEVNIV</sequence>
<dbReference type="InterPro" id="IPR014408">
    <property type="entry name" value="dGMP_Pdiesterase_EAL/HD-GYP"/>
</dbReference>
<protein>
    <submittedName>
        <fullName evidence="2">HDOD domain-containing protein</fullName>
    </submittedName>
</protein>
<dbReference type="PANTHER" id="PTHR33525">
    <property type="match status" value="1"/>
</dbReference>
<dbReference type="Pfam" id="PF08668">
    <property type="entry name" value="HDOD"/>
    <property type="match status" value="1"/>
</dbReference>
<dbReference type="RefSeq" id="WP_200674558.1">
    <property type="nucleotide sequence ID" value="NZ_JAACYA010000002.1"/>
</dbReference>
<comment type="caution">
    <text evidence="2">The sequence shown here is derived from an EMBL/GenBank/DDBJ whole genome shotgun (WGS) entry which is preliminary data.</text>
</comment>
<dbReference type="PIRSF" id="PIRSF003180">
    <property type="entry name" value="DiGMPpdiest_YuxH"/>
    <property type="match status" value="1"/>
</dbReference>